<protein>
    <recommendedName>
        <fullName evidence="2">Phage recombination protein Bet</fullName>
    </recommendedName>
</protein>
<feature type="non-terminal residue" evidence="1">
    <location>
        <position position="1"/>
    </location>
</feature>
<name>X1LFM4_9ZZZZ</name>
<dbReference type="NCBIfam" id="TIGR01913">
    <property type="entry name" value="bet_lambda"/>
    <property type="match status" value="1"/>
</dbReference>
<accession>X1LFM4</accession>
<dbReference type="GO" id="GO:0003677">
    <property type="term" value="F:DNA binding"/>
    <property type="evidence" value="ECO:0007669"/>
    <property type="project" value="InterPro"/>
</dbReference>
<proteinExistence type="predicted"/>
<comment type="caution">
    <text evidence="1">The sequence shown here is derived from an EMBL/GenBank/DDBJ whole genome shotgun (WGS) entry which is preliminary data.</text>
</comment>
<dbReference type="InterPro" id="IPR010183">
    <property type="entry name" value="Phage_lambda_Bet"/>
</dbReference>
<feature type="non-terminal residue" evidence="1">
    <location>
        <position position="286"/>
    </location>
</feature>
<dbReference type="InterPro" id="IPR018330">
    <property type="entry name" value="RecT_fam"/>
</dbReference>
<organism evidence="1">
    <name type="scientific">marine sediment metagenome</name>
    <dbReference type="NCBI Taxonomy" id="412755"/>
    <lineage>
        <taxon>unclassified sequences</taxon>
        <taxon>metagenomes</taxon>
        <taxon>ecological metagenomes</taxon>
    </lineage>
</organism>
<dbReference type="Pfam" id="PF03837">
    <property type="entry name" value="RecT"/>
    <property type="match status" value="1"/>
</dbReference>
<evidence type="ECO:0000313" key="1">
    <source>
        <dbReference type="EMBL" id="GAI17908.1"/>
    </source>
</evidence>
<reference evidence="1" key="1">
    <citation type="journal article" date="2014" name="Front. Microbiol.">
        <title>High frequency of phylogenetically diverse reductive dehalogenase-homologous genes in deep subseafloor sedimentary metagenomes.</title>
        <authorList>
            <person name="Kawai M."/>
            <person name="Futagami T."/>
            <person name="Toyoda A."/>
            <person name="Takaki Y."/>
            <person name="Nishi S."/>
            <person name="Hori S."/>
            <person name="Arai W."/>
            <person name="Tsubouchi T."/>
            <person name="Morono Y."/>
            <person name="Uchiyama I."/>
            <person name="Ito T."/>
            <person name="Fujiyama A."/>
            <person name="Inagaki F."/>
            <person name="Takami H."/>
        </authorList>
    </citation>
    <scope>NUCLEOTIDE SEQUENCE</scope>
    <source>
        <strain evidence="1">Expedition CK06-06</strain>
    </source>
</reference>
<gene>
    <name evidence="1" type="ORF">S06H3_09840</name>
</gene>
<dbReference type="EMBL" id="BARV01004422">
    <property type="protein sequence ID" value="GAI17908.1"/>
    <property type="molecule type" value="Genomic_DNA"/>
</dbReference>
<evidence type="ECO:0008006" key="2">
    <source>
        <dbReference type="Google" id="ProtNLM"/>
    </source>
</evidence>
<dbReference type="GO" id="GO:0006310">
    <property type="term" value="P:DNA recombination"/>
    <property type="evidence" value="ECO:0007669"/>
    <property type="project" value="InterPro"/>
</dbReference>
<sequence length="286" mass="32601">YLIKYDKTRAASIVISSDTFLKAAESSENFNGCEAGIILKDTAGKLEFRDGSFLLPEEDNKLAGGWAKVFRKDREKPFYAAVNIAEYRKYTRTGESTHFWKEMPATMIRKVALSHALREAFPNRFAGTYTTAEIEVPEQGLLPPAFTTKDGQPDWRKFWARQSERGIDEVRAHALLNVASIKKDLVNKGKTLEEVDTMITKAIEVAPETKEAIEELFPEEAEPEIPIDEELLKGWEIVRDSIKELKLTDRQIRNWFKHYDLEIGLDNFDKAPPAGITNNILSKFQD</sequence>
<dbReference type="AlphaFoldDB" id="X1LFM4"/>